<accession>A0ABP1R8E9</accession>
<keyword evidence="4" id="KW-1185">Reference proteome</keyword>
<keyword evidence="1" id="KW-1133">Transmembrane helix</keyword>
<feature type="transmembrane region" description="Helical" evidence="1">
    <location>
        <begin position="758"/>
        <end position="777"/>
    </location>
</feature>
<sequence length="1149" mass="132060">MVAAFMLVGIVLSNAYKNSNVYNMIAPRSSIPFTHLKALVENNFTIYVRSSSVFMLWNSGRVPTWTNVNVIPHFISAGRSNSVKVYSEVGSFSIDMGELYIKYQNNNKSIQQMDNYESVTDMHPNLHLILKKRVEEIQAMRPVPYKMTPELERNITGLFWNEEDKLLSDFIDNCDKAALVLPQWLCLNHARRLRRLKLENVYVGEERLASPMLTFALSNQIPPFVVKRLSGTTEGGLWDRWQKLIQGSYSLAADQSREVLRKPSLDGNVVVIFVVLMAGLGLAVFCFILENWKVWGNWGKRLTYYRVSPFKSTPKNLSFQDYIREQDTLDSTQTQRIPLTNNDFPSILNLNEILAPFVSPNCIVNLNNFRDIDVFSGDPPNYPLILWTPVLGIVEKPWRSVSWMPKGFYKNGNVSWLKDHLQCNTSNLLRLYEWKYYGSGVCLGMDSVQYSSRSKPWNCNVEIYLYHPNVNNTMNYGYPENLQPNVHDKYVFRNSFAYYRIPSVKLFVGHASLQFLDSNMLSTWMDHVIVRNSDQQPTNVLCLFATVTSKSNYHGVIRSVETMTNRIKYFTKDNATVIASNSYRNYVTFRLVNISNISFEDLSELSYPDPRDILRWHVKTLYKTYKPTESVNYQLASCNKTLVHMKHFLSLPSHLSQMEKLAKTYAHVWLSIMGNVTFTTTLTPKPNIVCYPLSGEQKMEKASYHSIEISDEIFINTTLLGRAAHIPLHMSVLKFVSCGRPQLQSIGFEELINVFDSYVWLFSIISMLLLLFAMVRLSQKRHQVLFNIKQYSLALLKVIVEQGDPFPKEPLVATPTRLMVAAFMLVGIVLSNAYKNSNVYNMIAPRSPVPYTHLKALVENNFTIYVRSSSVDYFWWYGRFPTWTEVNIALHHISVGEVGSVDVHSEIAILIELMGAISNIYQYSNISKLKLKEIESVTAMHPNLYLIVKKQIKEIQAMKQVPSEITSEVELELGGNFWRDEDKLLSEFIDKCDKAALILPQSLCLNHAKRLRRLKLENVYIGEEKLARPMLVFSLANQMPPFVVKRLNGATEAGLWDRWQTLIQGSYSLAADQSRELLRKPSLDGNVLVIFVVLMTGLSFSVFCFILESWRGVGQVICAILMFPWIFLAMLRLRFKQVTTRNVFELITR</sequence>
<feature type="transmembrane region" description="Helical" evidence="1">
    <location>
        <begin position="1087"/>
        <end position="1107"/>
    </location>
</feature>
<feature type="chain" id="PRO_5046261066" evidence="2">
    <location>
        <begin position="16"/>
        <end position="1149"/>
    </location>
</feature>
<evidence type="ECO:0000256" key="1">
    <source>
        <dbReference type="SAM" id="Phobius"/>
    </source>
</evidence>
<feature type="transmembrane region" description="Helical" evidence="1">
    <location>
        <begin position="269"/>
        <end position="292"/>
    </location>
</feature>
<gene>
    <name evidence="3" type="ORF">ODALV1_LOCUS19364</name>
</gene>
<protein>
    <submittedName>
        <fullName evidence="3">Uncharacterized protein</fullName>
    </submittedName>
</protein>
<reference evidence="3 4" key="1">
    <citation type="submission" date="2024-08" db="EMBL/GenBank/DDBJ databases">
        <authorList>
            <person name="Cucini C."/>
            <person name="Frati F."/>
        </authorList>
    </citation>
    <scope>NUCLEOTIDE SEQUENCE [LARGE SCALE GENOMIC DNA]</scope>
</reference>
<dbReference type="Proteomes" id="UP001642540">
    <property type="component" value="Unassembled WGS sequence"/>
</dbReference>
<keyword evidence="1" id="KW-0472">Membrane</keyword>
<feature type="transmembrane region" description="Helical" evidence="1">
    <location>
        <begin position="816"/>
        <end position="834"/>
    </location>
</feature>
<comment type="caution">
    <text evidence="3">The sequence shown here is derived from an EMBL/GenBank/DDBJ whole genome shotgun (WGS) entry which is preliminary data.</text>
</comment>
<organism evidence="3 4">
    <name type="scientific">Orchesella dallaii</name>
    <dbReference type="NCBI Taxonomy" id="48710"/>
    <lineage>
        <taxon>Eukaryota</taxon>
        <taxon>Metazoa</taxon>
        <taxon>Ecdysozoa</taxon>
        <taxon>Arthropoda</taxon>
        <taxon>Hexapoda</taxon>
        <taxon>Collembola</taxon>
        <taxon>Entomobryomorpha</taxon>
        <taxon>Entomobryoidea</taxon>
        <taxon>Orchesellidae</taxon>
        <taxon>Orchesellinae</taxon>
        <taxon>Orchesella</taxon>
    </lineage>
</organism>
<feature type="transmembrane region" description="Helical" evidence="1">
    <location>
        <begin position="1113"/>
        <end position="1131"/>
    </location>
</feature>
<proteinExistence type="predicted"/>
<evidence type="ECO:0000256" key="2">
    <source>
        <dbReference type="SAM" id="SignalP"/>
    </source>
</evidence>
<feature type="signal peptide" evidence="2">
    <location>
        <begin position="1"/>
        <end position="15"/>
    </location>
</feature>
<evidence type="ECO:0000313" key="3">
    <source>
        <dbReference type="EMBL" id="CAL8121394.1"/>
    </source>
</evidence>
<dbReference type="EMBL" id="CAXLJM020000065">
    <property type="protein sequence ID" value="CAL8121394.1"/>
    <property type="molecule type" value="Genomic_DNA"/>
</dbReference>
<keyword evidence="2" id="KW-0732">Signal</keyword>
<evidence type="ECO:0000313" key="4">
    <source>
        <dbReference type="Proteomes" id="UP001642540"/>
    </source>
</evidence>
<name>A0ABP1R8E9_9HEXA</name>
<keyword evidence="1" id="KW-0812">Transmembrane</keyword>